<sequence>MVTALLQLAPLEQRLDDDERRAVDVLASAGLITAQEAVSATARIEPWEPLRSTG</sequence>
<dbReference type="RefSeq" id="WP_246336214.1">
    <property type="nucleotide sequence ID" value="NZ_JACHVQ010000001.1"/>
</dbReference>
<name>A0A839N9I0_9MICO</name>
<keyword evidence="2" id="KW-1185">Reference proteome</keyword>
<dbReference type="EMBL" id="JACHVQ010000001">
    <property type="protein sequence ID" value="MBB2892306.1"/>
    <property type="molecule type" value="Genomic_DNA"/>
</dbReference>
<reference evidence="1 2" key="1">
    <citation type="submission" date="2020-08" db="EMBL/GenBank/DDBJ databases">
        <title>Sequencing the genomes of 1000 actinobacteria strains.</title>
        <authorList>
            <person name="Klenk H.-P."/>
        </authorList>
    </citation>
    <scope>NUCLEOTIDE SEQUENCE [LARGE SCALE GENOMIC DNA]</scope>
    <source>
        <strain evidence="1 2">DSM 105369</strain>
    </source>
</reference>
<comment type="caution">
    <text evidence="1">The sequence shown here is derived from an EMBL/GenBank/DDBJ whole genome shotgun (WGS) entry which is preliminary data.</text>
</comment>
<proteinExistence type="predicted"/>
<organism evidence="1 2">
    <name type="scientific">Flexivirga oryzae</name>
    <dbReference type="NCBI Taxonomy" id="1794944"/>
    <lineage>
        <taxon>Bacteria</taxon>
        <taxon>Bacillati</taxon>
        <taxon>Actinomycetota</taxon>
        <taxon>Actinomycetes</taxon>
        <taxon>Micrococcales</taxon>
        <taxon>Dermacoccaceae</taxon>
        <taxon>Flexivirga</taxon>
    </lineage>
</organism>
<accession>A0A839N9I0</accession>
<evidence type="ECO:0000313" key="1">
    <source>
        <dbReference type="EMBL" id="MBB2892306.1"/>
    </source>
</evidence>
<evidence type="ECO:0000313" key="2">
    <source>
        <dbReference type="Proteomes" id="UP000559182"/>
    </source>
</evidence>
<dbReference type="AlphaFoldDB" id="A0A839N9I0"/>
<protein>
    <submittedName>
        <fullName evidence="1">Uncharacterized protein</fullName>
    </submittedName>
</protein>
<dbReference type="Proteomes" id="UP000559182">
    <property type="component" value="Unassembled WGS sequence"/>
</dbReference>
<gene>
    <name evidence="1" type="ORF">FHU39_002290</name>
</gene>